<evidence type="ECO:0000313" key="3">
    <source>
        <dbReference type="Proteomes" id="UP000800200"/>
    </source>
</evidence>
<protein>
    <submittedName>
        <fullName evidence="2">Uncharacterized protein</fullName>
    </submittedName>
</protein>
<evidence type="ECO:0000256" key="1">
    <source>
        <dbReference type="SAM" id="Phobius"/>
    </source>
</evidence>
<keyword evidence="1" id="KW-1133">Transmembrane helix</keyword>
<sequence>MLCINTLICASTFQLGVSAPRIPMNLANILLLIINLSSLLNLNLPSFFSLSLGLLRNLLFYSMTCGYMKV</sequence>
<dbReference type="AlphaFoldDB" id="A0A6A6E758"/>
<evidence type="ECO:0000313" key="2">
    <source>
        <dbReference type="EMBL" id="KAF2187777.1"/>
    </source>
</evidence>
<reference evidence="2" key="1">
    <citation type="journal article" date="2020" name="Stud. Mycol.">
        <title>101 Dothideomycetes genomes: a test case for predicting lifestyles and emergence of pathogens.</title>
        <authorList>
            <person name="Haridas S."/>
            <person name="Albert R."/>
            <person name="Binder M."/>
            <person name="Bloem J."/>
            <person name="Labutti K."/>
            <person name="Salamov A."/>
            <person name="Andreopoulos B."/>
            <person name="Baker S."/>
            <person name="Barry K."/>
            <person name="Bills G."/>
            <person name="Bluhm B."/>
            <person name="Cannon C."/>
            <person name="Castanera R."/>
            <person name="Culley D."/>
            <person name="Daum C."/>
            <person name="Ezra D."/>
            <person name="Gonzalez J."/>
            <person name="Henrissat B."/>
            <person name="Kuo A."/>
            <person name="Liang C."/>
            <person name="Lipzen A."/>
            <person name="Lutzoni F."/>
            <person name="Magnuson J."/>
            <person name="Mondo S."/>
            <person name="Nolan M."/>
            <person name="Ohm R."/>
            <person name="Pangilinan J."/>
            <person name="Park H.-J."/>
            <person name="Ramirez L."/>
            <person name="Alfaro M."/>
            <person name="Sun H."/>
            <person name="Tritt A."/>
            <person name="Yoshinaga Y."/>
            <person name="Zwiers L.-H."/>
            <person name="Turgeon B."/>
            <person name="Goodwin S."/>
            <person name="Spatafora J."/>
            <person name="Crous P."/>
            <person name="Grigoriev I."/>
        </authorList>
    </citation>
    <scope>NUCLEOTIDE SEQUENCE</scope>
    <source>
        <strain evidence="2">CBS 207.26</strain>
    </source>
</reference>
<feature type="transmembrane region" description="Helical" evidence="1">
    <location>
        <begin position="28"/>
        <end position="55"/>
    </location>
</feature>
<proteinExistence type="predicted"/>
<keyword evidence="1" id="KW-0812">Transmembrane</keyword>
<dbReference type="EMBL" id="ML994626">
    <property type="protein sequence ID" value="KAF2187777.1"/>
    <property type="molecule type" value="Genomic_DNA"/>
</dbReference>
<name>A0A6A6E758_9PEZI</name>
<accession>A0A6A6E758</accession>
<keyword evidence="1" id="KW-0472">Membrane</keyword>
<dbReference type="Proteomes" id="UP000800200">
    <property type="component" value="Unassembled WGS sequence"/>
</dbReference>
<organism evidence="2 3">
    <name type="scientific">Zopfia rhizophila CBS 207.26</name>
    <dbReference type="NCBI Taxonomy" id="1314779"/>
    <lineage>
        <taxon>Eukaryota</taxon>
        <taxon>Fungi</taxon>
        <taxon>Dikarya</taxon>
        <taxon>Ascomycota</taxon>
        <taxon>Pezizomycotina</taxon>
        <taxon>Dothideomycetes</taxon>
        <taxon>Dothideomycetes incertae sedis</taxon>
        <taxon>Zopfiaceae</taxon>
        <taxon>Zopfia</taxon>
    </lineage>
</organism>
<gene>
    <name evidence="2" type="ORF">K469DRAFT_771251</name>
</gene>
<keyword evidence="3" id="KW-1185">Reference proteome</keyword>